<proteinExistence type="inferred from homology"/>
<keyword evidence="4 8" id="KW-0812">Transmembrane</keyword>
<dbReference type="Pfam" id="PF02397">
    <property type="entry name" value="Bac_transf"/>
    <property type="match status" value="1"/>
</dbReference>
<evidence type="ECO:0000256" key="7">
    <source>
        <dbReference type="SAM" id="MobiDB-lite"/>
    </source>
</evidence>
<feature type="domain" description="Bacterial sugar transferase" evidence="9">
    <location>
        <begin position="293"/>
        <end position="469"/>
    </location>
</feature>
<dbReference type="Pfam" id="PF13727">
    <property type="entry name" value="CoA_binding_3"/>
    <property type="match status" value="1"/>
</dbReference>
<dbReference type="GO" id="GO:0016020">
    <property type="term" value="C:membrane"/>
    <property type="evidence" value="ECO:0007669"/>
    <property type="project" value="UniProtKB-SubCell"/>
</dbReference>
<keyword evidence="11" id="KW-1185">Reference proteome</keyword>
<evidence type="ECO:0000313" key="10">
    <source>
        <dbReference type="EMBL" id="MDR7300173.1"/>
    </source>
</evidence>
<protein>
    <submittedName>
        <fullName evidence="10">Exopolysaccharide biosynthesis polyprenyl glycosylphosphotransferase</fullName>
    </submittedName>
</protein>
<dbReference type="InterPro" id="IPR003362">
    <property type="entry name" value="Bact_transf"/>
</dbReference>
<dbReference type="Proteomes" id="UP001180845">
    <property type="component" value="Unassembled WGS sequence"/>
</dbReference>
<dbReference type="PANTHER" id="PTHR30576:SF0">
    <property type="entry name" value="UNDECAPRENYL-PHOSPHATE N-ACETYLGALACTOSAMINYL 1-PHOSPHATE TRANSFERASE-RELATED"/>
    <property type="match status" value="1"/>
</dbReference>
<reference evidence="10" key="1">
    <citation type="submission" date="2023-07" db="EMBL/GenBank/DDBJ databases">
        <title>Sequencing the genomes of 1000 actinobacteria strains.</title>
        <authorList>
            <person name="Klenk H.-P."/>
        </authorList>
    </citation>
    <scope>NUCLEOTIDE SEQUENCE</scope>
    <source>
        <strain evidence="10">DSM 45977</strain>
    </source>
</reference>
<keyword evidence="5 8" id="KW-1133">Transmembrane helix</keyword>
<feature type="region of interest" description="Disordered" evidence="7">
    <location>
        <begin position="1"/>
        <end position="23"/>
    </location>
</feature>
<evidence type="ECO:0000313" key="11">
    <source>
        <dbReference type="Proteomes" id="UP001180845"/>
    </source>
</evidence>
<dbReference type="EMBL" id="JAVDXW010000001">
    <property type="protein sequence ID" value="MDR7300173.1"/>
    <property type="molecule type" value="Genomic_DNA"/>
</dbReference>
<comment type="subcellular location">
    <subcellularLocation>
        <location evidence="1">Membrane</location>
        <topology evidence="1">Multi-pass membrane protein</topology>
    </subcellularLocation>
</comment>
<feature type="compositionally biased region" description="Basic and acidic residues" evidence="7">
    <location>
        <begin position="7"/>
        <end position="17"/>
    </location>
</feature>
<comment type="caution">
    <text evidence="10">The sequence shown here is derived from an EMBL/GenBank/DDBJ whole genome shotgun (WGS) entry which is preliminary data.</text>
</comment>
<dbReference type="AlphaFoldDB" id="A0AAE3ZAJ3"/>
<evidence type="ECO:0000256" key="1">
    <source>
        <dbReference type="ARBA" id="ARBA00004141"/>
    </source>
</evidence>
<evidence type="ECO:0000256" key="3">
    <source>
        <dbReference type="ARBA" id="ARBA00022679"/>
    </source>
</evidence>
<feature type="transmembrane region" description="Helical" evidence="8">
    <location>
        <begin position="298"/>
        <end position="319"/>
    </location>
</feature>
<dbReference type="Gene3D" id="3.40.50.720">
    <property type="entry name" value="NAD(P)-binding Rossmann-like Domain"/>
    <property type="match status" value="1"/>
</dbReference>
<evidence type="ECO:0000256" key="2">
    <source>
        <dbReference type="ARBA" id="ARBA00006464"/>
    </source>
</evidence>
<feature type="transmembrane region" description="Helical" evidence="8">
    <location>
        <begin position="129"/>
        <end position="151"/>
    </location>
</feature>
<accession>A0AAE3ZAJ3</accession>
<evidence type="ECO:0000256" key="4">
    <source>
        <dbReference type="ARBA" id="ARBA00022692"/>
    </source>
</evidence>
<evidence type="ECO:0000256" key="8">
    <source>
        <dbReference type="SAM" id="Phobius"/>
    </source>
</evidence>
<comment type="similarity">
    <text evidence="2">Belongs to the bacterial sugar transferase family.</text>
</comment>
<dbReference type="GO" id="GO:0016780">
    <property type="term" value="F:phosphotransferase activity, for other substituted phosphate groups"/>
    <property type="evidence" value="ECO:0007669"/>
    <property type="project" value="TreeGrafter"/>
</dbReference>
<dbReference type="NCBIfam" id="TIGR03025">
    <property type="entry name" value="EPS_sugtrans"/>
    <property type="match status" value="1"/>
</dbReference>
<evidence type="ECO:0000256" key="6">
    <source>
        <dbReference type="ARBA" id="ARBA00023136"/>
    </source>
</evidence>
<sequence>MSVTELASDRRERREPPVETAARAPAVLARKPGAHVSVDSTADTSRSSRFVPFFLMPVIDGLALVTLILVTGMGWFGAVYAPTVLAILAAEGQHRTRFCLRVSDQVPRIAAAAALPLILLLPWKPVDGAALSALLATCTLISFRGGGCLVLRAVHRRGWWHEPTLIVGTGSPAFDIAQLLDEHPELGLRPRGFLDRGSSGRSGAPMPGPLEELGEVVRRHGISRVLVCSPAISEAELTSLLRACRPLSADVCVVPRLHELGMAVPRGCLDEVWGIPLVPLRHHAHTGAGAKVKRALDLVLGALLCVVAAPLLILLTAAVRVSSGRRVFFHQERVTRSGRSASVVKLRTVAPGAQQNWSVSEQQCTRLGRWLRATHFDELPQLLNVVRGDMSLVGPRPERPHFARRFAGEIPRYADRHRMPGGMTGWAQVHGLHGDTSIRQRARFDNQYIEYWSLWMDAVIVARTLATVLVGSGRFRSSSPGGSR</sequence>
<feature type="transmembrane region" description="Helical" evidence="8">
    <location>
        <begin position="50"/>
        <end position="69"/>
    </location>
</feature>
<organism evidence="10 11">
    <name type="scientific">Haloactinomyces albus</name>
    <dbReference type="NCBI Taxonomy" id="1352928"/>
    <lineage>
        <taxon>Bacteria</taxon>
        <taxon>Bacillati</taxon>
        <taxon>Actinomycetota</taxon>
        <taxon>Actinomycetes</taxon>
        <taxon>Actinopolysporales</taxon>
        <taxon>Actinopolysporaceae</taxon>
        <taxon>Haloactinomyces</taxon>
    </lineage>
</organism>
<keyword evidence="3" id="KW-0808">Transferase</keyword>
<evidence type="ECO:0000256" key="5">
    <source>
        <dbReference type="ARBA" id="ARBA00022989"/>
    </source>
</evidence>
<keyword evidence="6 8" id="KW-0472">Membrane</keyword>
<evidence type="ECO:0000259" key="9">
    <source>
        <dbReference type="Pfam" id="PF02397"/>
    </source>
</evidence>
<name>A0AAE3ZAJ3_9ACTN</name>
<gene>
    <name evidence="10" type="ORF">JOF55_000354</name>
</gene>
<dbReference type="RefSeq" id="WP_310268487.1">
    <property type="nucleotide sequence ID" value="NZ_JAVDXW010000001.1"/>
</dbReference>
<dbReference type="InterPro" id="IPR017475">
    <property type="entry name" value="EPS_sugar_tfrase"/>
</dbReference>
<dbReference type="PANTHER" id="PTHR30576">
    <property type="entry name" value="COLANIC BIOSYNTHESIS UDP-GLUCOSE LIPID CARRIER TRANSFERASE"/>
    <property type="match status" value="1"/>
</dbReference>